<evidence type="ECO:0000259" key="5">
    <source>
        <dbReference type="PROSITE" id="PS50977"/>
    </source>
</evidence>
<dbReference type="Gene3D" id="1.10.10.60">
    <property type="entry name" value="Homeodomain-like"/>
    <property type="match status" value="1"/>
</dbReference>
<evidence type="ECO:0000256" key="1">
    <source>
        <dbReference type="ARBA" id="ARBA00023015"/>
    </source>
</evidence>
<keyword evidence="1" id="KW-0805">Transcription regulation</keyword>
<dbReference type="RefSeq" id="WP_184791112.1">
    <property type="nucleotide sequence ID" value="NZ_BONT01000008.1"/>
</dbReference>
<reference evidence="6 7" key="1">
    <citation type="submission" date="2020-08" db="EMBL/GenBank/DDBJ databases">
        <title>Genomic Encyclopedia of Type Strains, Phase IV (KMG-IV): sequencing the most valuable type-strain genomes for metagenomic binning, comparative biology and taxonomic classification.</title>
        <authorList>
            <person name="Goeker M."/>
        </authorList>
    </citation>
    <scope>NUCLEOTIDE SEQUENCE [LARGE SCALE GENOMIC DNA]</scope>
    <source>
        <strain evidence="6 7">YIM 65646</strain>
    </source>
</reference>
<dbReference type="PROSITE" id="PS50977">
    <property type="entry name" value="HTH_TETR_2"/>
    <property type="match status" value="1"/>
</dbReference>
<feature type="domain" description="HTH tetR-type" evidence="5">
    <location>
        <begin position="6"/>
        <end position="66"/>
    </location>
</feature>
<evidence type="ECO:0000256" key="2">
    <source>
        <dbReference type="ARBA" id="ARBA00023125"/>
    </source>
</evidence>
<evidence type="ECO:0000313" key="7">
    <source>
        <dbReference type="Proteomes" id="UP000548476"/>
    </source>
</evidence>
<name>A0A841FU57_9ACTN</name>
<dbReference type="GO" id="GO:0003677">
    <property type="term" value="F:DNA binding"/>
    <property type="evidence" value="ECO:0007669"/>
    <property type="project" value="UniProtKB-UniRule"/>
</dbReference>
<gene>
    <name evidence="6" type="ORF">HNR73_006196</name>
</gene>
<sequence>MGRPKQFDPDVALDRAMHTFWSKGYAATTPQDLVDELGIGKGSLYNTFGGKHDLFLAALRRYAEGAARQFTELMAEPGPVRERVRRILDATVDPSPPQAAGDGCLAVNTAAELARSDEESARIVRTMFARTESALAAVLEQGRRDGEIAADRDPKALAAHLFATLVGLRVLMKTTTDPATLRPVVDAAIAAL</sequence>
<evidence type="ECO:0000256" key="4">
    <source>
        <dbReference type="PROSITE-ProRule" id="PRU00335"/>
    </source>
</evidence>
<organism evidence="6 7">
    <name type="scientific">Phytomonospora endophytica</name>
    <dbReference type="NCBI Taxonomy" id="714109"/>
    <lineage>
        <taxon>Bacteria</taxon>
        <taxon>Bacillati</taxon>
        <taxon>Actinomycetota</taxon>
        <taxon>Actinomycetes</taxon>
        <taxon>Micromonosporales</taxon>
        <taxon>Micromonosporaceae</taxon>
        <taxon>Phytomonospora</taxon>
    </lineage>
</organism>
<dbReference type="SUPFAM" id="SSF46689">
    <property type="entry name" value="Homeodomain-like"/>
    <property type="match status" value="1"/>
</dbReference>
<keyword evidence="2 4" id="KW-0238">DNA-binding</keyword>
<dbReference type="InterPro" id="IPR036271">
    <property type="entry name" value="Tet_transcr_reg_TetR-rel_C_sf"/>
</dbReference>
<comment type="caution">
    <text evidence="6">The sequence shown here is derived from an EMBL/GenBank/DDBJ whole genome shotgun (WGS) entry which is preliminary data.</text>
</comment>
<dbReference type="PANTHER" id="PTHR47506">
    <property type="entry name" value="TRANSCRIPTIONAL REGULATORY PROTEIN"/>
    <property type="match status" value="1"/>
</dbReference>
<dbReference type="AlphaFoldDB" id="A0A841FU57"/>
<dbReference type="InterPro" id="IPR009057">
    <property type="entry name" value="Homeodomain-like_sf"/>
</dbReference>
<dbReference type="Proteomes" id="UP000548476">
    <property type="component" value="Unassembled WGS sequence"/>
</dbReference>
<feature type="DNA-binding region" description="H-T-H motif" evidence="4">
    <location>
        <begin position="29"/>
        <end position="48"/>
    </location>
</feature>
<dbReference type="InterPro" id="IPR011075">
    <property type="entry name" value="TetR_C"/>
</dbReference>
<dbReference type="Gene3D" id="1.10.357.10">
    <property type="entry name" value="Tetracycline Repressor, domain 2"/>
    <property type="match status" value="1"/>
</dbReference>
<keyword evidence="7" id="KW-1185">Reference proteome</keyword>
<dbReference type="PANTHER" id="PTHR47506:SF1">
    <property type="entry name" value="HTH-TYPE TRANSCRIPTIONAL REGULATOR YJDC"/>
    <property type="match status" value="1"/>
</dbReference>
<protein>
    <submittedName>
        <fullName evidence="6">TetR/AcrR family transcriptional repressor of nem operon</fullName>
    </submittedName>
</protein>
<dbReference type="Pfam" id="PF16925">
    <property type="entry name" value="TetR_C_13"/>
    <property type="match status" value="1"/>
</dbReference>
<dbReference type="EMBL" id="JACHGT010000016">
    <property type="protein sequence ID" value="MBB6038313.1"/>
    <property type="molecule type" value="Genomic_DNA"/>
</dbReference>
<evidence type="ECO:0000313" key="6">
    <source>
        <dbReference type="EMBL" id="MBB6038313.1"/>
    </source>
</evidence>
<proteinExistence type="predicted"/>
<dbReference type="InterPro" id="IPR001647">
    <property type="entry name" value="HTH_TetR"/>
</dbReference>
<evidence type="ECO:0000256" key="3">
    <source>
        <dbReference type="ARBA" id="ARBA00023163"/>
    </source>
</evidence>
<accession>A0A841FU57</accession>
<keyword evidence="3" id="KW-0804">Transcription</keyword>
<dbReference type="SUPFAM" id="SSF48498">
    <property type="entry name" value="Tetracyclin repressor-like, C-terminal domain"/>
    <property type="match status" value="1"/>
</dbReference>
<dbReference type="Pfam" id="PF00440">
    <property type="entry name" value="TetR_N"/>
    <property type="match status" value="1"/>
</dbReference>